<organism evidence="2 3">
    <name type="scientific">Oleoguttula mirabilis</name>
    <dbReference type="NCBI Taxonomy" id="1507867"/>
    <lineage>
        <taxon>Eukaryota</taxon>
        <taxon>Fungi</taxon>
        <taxon>Dikarya</taxon>
        <taxon>Ascomycota</taxon>
        <taxon>Pezizomycotina</taxon>
        <taxon>Dothideomycetes</taxon>
        <taxon>Dothideomycetidae</taxon>
        <taxon>Mycosphaerellales</taxon>
        <taxon>Teratosphaeriaceae</taxon>
        <taxon>Oleoguttula</taxon>
    </lineage>
</organism>
<gene>
    <name evidence="2" type="ORF">LTR36_010291</name>
</gene>
<accession>A0AAV9J4F5</accession>
<evidence type="ECO:0000313" key="2">
    <source>
        <dbReference type="EMBL" id="KAK4539830.1"/>
    </source>
</evidence>
<feature type="compositionally biased region" description="Basic and acidic residues" evidence="1">
    <location>
        <begin position="48"/>
        <end position="60"/>
    </location>
</feature>
<name>A0AAV9J4F5_9PEZI</name>
<evidence type="ECO:0000313" key="3">
    <source>
        <dbReference type="Proteomes" id="UP001324427"/>
    </source>
</evidence>
<keyword evidence="3" id="KW-1185">Reference proteome</keyword>
<proteinExistence type="predicted"/>
<dbReference type="AlphaFoldDB" id="A0AAV9J4F5"/>
<dbReference type="EMBL" id="JAVFHQ010000081">
    <property type="protein sequence ID" value="KAK4539830.1"/>
    <property type="molecule type" value="Genomic_DNA"/>
</dbReference>
<comment type="caution">
    <text evidence="2">The sequence shown here is derived from an EMBL/GenBank/DDBJ whole genome shotgun (WGS) entry which is preliminary data.</text>
</comment>
<sequence>MASVPLLSDRISVTGLRQPGDMTHLLYGLLITFDQRRDDGVDNPSAHARGENGRPGRESHTMPNSAHPPTTREALVYLPHGIHSPDLHFLRSANPPLRYLALLQGLHLVNFGLPFGGWNLDSNLGAHDALATHNELKLEKGFTSWFLRREALTFEDALEHTLEKGEVEGAPIGTDWAELGSGESRLLLP</sequence>
<dbReference type="Proteomes" id="UP001324427">
    <property type="component" value="Unassembled WGS sequence"/>
</dbReference>
<feature type="region of interest" description="Disordered" evidence="1">
    <location>
        <begin position="40"/>
        <end position="70"/>
    </location>
</feature>
<protein>
    <submittedName>
        <fullName evidence="2">Uncharacterized protein</fullName>
    </submittedName>
</protein>
<reference evidence="2 3" key="1">
    <citation type="submission" date="2021-11" db="EMBL/GenBank/DDBJ databases">
        <title>Black yeast isolated from Biological Soil Crust.</title>
        <authorList>
            <person name="Kurbessoian T."/>
        </authorList>
    </citation>
    <scope>NUCLEOTIDE SEQUENCE [LARGE SCALE GENOMIC DNA]</scope>
    <source>
        <strain evidence="2 3">CCFEE 5522</strain>
    </source>
</reference>
<evidence type="ECO:0000256" key="1">
    <source>
        <dbReference type="SAM" id="MobiDB-lite"/>
    </source>
</evidence>